<feature type="region of interest" description="Disordered" evidence="1">
    <location>
        <begin position="221"/>
        <end position="240"/>
    </location>
</feature>
<dbReference type="HOGENOM" id="CLU_1158198_0_0_1"/>
<evidence type="ECO:0000313" key="3">
    <source>
        <dbReference type="Proteomes" id="UP000013827"/>
    </source>
</evidence>
<proteinExistence type="predicted"/>
<name>A0A0D3IU03_EMIH1</name>
<dbReference type="Proteomes" id="UP000013827">
    <property type="component" value="Unassembled WGS sequence"/>
</dbReference>
<sequence>MGDCIRFRQSGVQVACLRFVVDVLNLGSGFLASSRAPADDAARRQLALLRTFADDVTSRCRAKGLGADALASLQRARLQSEGAILADVCDVALASAGEARAERLTADGGAWHRGGQDNWAAGLLGDAAPHAGGLAAQLAGGGEPAPVCRQLRHVYASQSFRQWWLQPSRTRSPDRLQWMEFRAKGIDLSEYVRENRDSLAVLEQSVSQRIHDLLAKASVDGVERAAPQEGDPYRREGLDK</sequence>
<organism evidence="2 3">
    <name type="scientific">Emiliania huxleyi (strain CCMP1516)</name>
    <dbReference type="NCBI Taxonomy" id="280463"/>
    <lineage>
        <taxon>Eukaryota</taxon>
        <taxon>Haptista</taxon>
        <taxon>Haptophyta</taxon>
        <taxon>Prymnesiophyceae</taxon>
        <taxon>Isochrysidales</taxon>
        <taxon>Noelaerhabdaceae</taxon>
        <taxon>Emiliania</taxon>
    </lineage>
</organism>
<evidence type="ECO:0000256" key="1">
    <source>
        <dbReference type="SAM" id="MobiDB-lite"/>
    </source>
</evidence>
<evidence type="ECO:0000313" key="2">
    <source>
        <dbReference type="EnsemblProtists" id="EOD14738"/>
    </source>
</evidence>
<dbReference type="AlphaFoldDB" id="A0A0D3IU03"/>
<keyword evidence="3" id="KW-1185">Reference proteome</keyword>
<reference evidence="2" key="2">
    <citation type="submission" date="2024-10" db="UniProtKB">
        <authorList>
            <consortium name="EnsemblProtists"/>
        </authorList>
    </citation>
    <scope>IDENTIFICATION</scope>
</reference>
<protein>
    <submittedName>
        <fullName evidence="2">Uncharacterized protein</fullName>
    </submittedName>
</protein>
<dbReference type="PaxDb" id="2903-EOD14738"/>
<feature type="compositionally biased region" description="Basic and acidic residues" evidence="1">
    <location>
        <begin position="231"/>
        <end position="240"/>
    </location>
</feature>
<accession>A0A0D3IU03</accession>
<dbReference type="KEGG" id="ehx:EMIHUDRAFT_432600"/>
<dbReference type="GeneID" id="17260942"/>
<reference evidence="3" key="1">
    <citation type="journal article" date="2013" name="Nature">
        <title>Pan genome of the phytoplankton Emiliania underpins its global distribution.</title>
        <authorList>
            <person name="Read B.A."/>
            <person name="Kegel J."/>
            <person name="Klute M.J."/>
            <person name="Kuo A."/>
            <person name="Lefebvre S.C."/>
            <person name="Maumus F."/>
            <person name="Mayer C."/>
            <person name="Miller J."/>
            <person name="Monier A."/>
            <person name="Salamov A."/>
            <person name="Young J."/>
            <person name="Aguilar M."/>
            <person name="Claverie J.M."/>
            <person name="Frickenhaus S."/>
            <person name="Gonzalez K."/>
            <person name="Herman E.K."/>
            <person name="Lin Y.C."/>
            <person name="Napier J."/>
            <person name="Ogata H."/>
            <person name="Sarno A.F."/>
            <person name="Shmutz J."/>
            <person name="Schroeder D."/>
            <person name="de Vargas C."/>
            <person name="Verret F."/>
            <person name="von Dassow P."/>
            <person name="Valentin K."/>
            <person name="Van de Peer Y."/>
            <person name="Wheeler G."/>
            <person name="Dacks J.B."/>
            <person name="Delwiche C.F."/>
            <person name="Dyhrman S.T."/>
            <person name="Glockner G."/>
            <person name="John U."/>
            <person name="Richards T."/>
            <person name="Worden A.Z."/>
            <person name="Zhang X."/>
            <person name="Grigoriev I.V."/>
            <person name="Allen A.E."/>
            <person name="Bidle K."/>
            <person name="Borodovsky M."/>
            <person name="Bowler C."/>
            <person name="Brownlee C."/>
            <person name="Cock J.M."/>
            <person name="Elias M."/>
            <person name="Gladyshev V.N."/>
            <person name="Groth M."/>
            <person name="Guda C."/>
            <person name="Hadaegh A."/>
            <person name="Iglesias-Rodriguez M.D."/>
            <person name="Jenkins J."/>
            <person name="Jones B.M."/>
            <person name="Lawson T."/>
            <person name="Leese F."/>
            <person name="Lindquist E."/>
            <person name="Lobanov A."/>
            <person name="Lomsadze A."/>
            <person name="Malik S.B."/>
            <person name="Marsh M.E."/>
            <person name="Mackinder L."/>
            <person name="Mock T."/>
            <person name="Mueller-Roeber B."/>
            <person name="Pagarete A."/>
            <person name="Parker M."/>
            <person name="Probert I."/>
            <person name="Quesneville H."/>
            <person name="Raines C."/>
            <person name="Rensing S.A."/>
            <person name="Riano-Pachon D.M."/>
            <person name="Richier S."/>
            <person name="Rokitta S."/>
            <person name="Shiraiwa Y."/>
            <person name="Soanes D.M."/>
            <person name="van der Giezen M."/>
            <person name="Wahlund T.M."/>
            <person name="Williams B."/>
            <person name="Wilson W."/>
            <person name="Wolfe G."/>
            <person name="Wurch L.L."/>
        </authorList>
    </citation>
    <scope>NUCLEOTIDE SEQUENCE</scope>
</reference>
<dbReference type="RefSeq" id="XP_005767167.1">
    <property type="nucleotide sequence ID" value="XM_005767110.1"/>
</dbReference>
<dbReference type="EnsemblProtists" id="EOD14738">
    <property type="protein sequence ID" value="EOD14738"/>
    <property type="gene ID" value="EMIHUDRAFT_432600"/>
</dbReference>